<dbReference type="PROSITE" id="PS00484">
    <property type="entry name" value="THYROGLOBULIN_1_1"/>
    <property type="match status" value="6"/>
</dbReference>
<proteinExistence type="inferred from homology"/>
<keyword evidence="10" id="KW-0677">Repeat</keyword>
<keyword evidence="11" id="KW-0795">Thyroid hormone</keyword>
<dbReference type="Bgee" id="ENSXETG00000010984">
    <property type="expression patterns" value="Expressed in egg cell and 2 other cell types or tissues"/>
</dbReference>
<dbReference type="Gene3D" id="3.40.50.1820">
    <property type="entry name" value="alpha/beta hydrolase"/>
    <property type="match status" value="1"/>
</dbReference>
<sequence length="2780" mass="308469">MAPVLLSTMPHRFIYTIFCVFRIIAAIETEYQLDSQPLRPCELARERALSNRESYVPQCSSEGLYRNIQCSGDGQTCWCVNANGAELAGSRQTDAPPVCLSFCQLAKQRILVSGYINSTSTSHIPQCKDSGEFEPVQCHRESGQCWCVDSEGMEIYGTRQTGKPSQCPRSCQVRGRRILHGFGEKTPPHCSADGTFQPIQCKLLNTTDKMAVDVVSSFSRFPETFESFSSLRESFPEISGYCYCADRLGRELAGTGLELLLDEVYDTVFSGLAPSRTFTETTVYRILQRRFLGVRLMTCGRFRCPSVCEVQRFTASQMGDIYVPSCDDNGDFNPIQCQTGQQCWCVDSKGREIHGTRRLGDSPSCNMDDCPTKRRQALSSLFNGPTGHFGKHSLFVTQEEELGSQINAKFCSSYLTELFGKSGLLFPIMQKVRFQLGSFIRDMVAGLFPSKELMQIALNFVRNPKNFQENLFGGKYLKNLGSFNFSGAVGTNSKFNFSGFFQQIGLTGMYSGGNFRELAKLFSAAEDSYLTKDSLNISKPVFNLNQPIQGDFGRIVNLRENQDLVGVFASVLELEELALFLRNVISVPTNVAQSAAEAVQVVVQSNDCEKRSSEIYIPVCKEDGRYNDIQCSKTECWCVDDQGREIDRTRTQGKHPRCPTKCEKERYRQTVVRESLPPGAELFIPACDLEGHFLTVQCTGKLCFCVDLEGRIIPGTQKVSGDDIQCPSLCQLAAGNAFLQSTMSFLAEPKLVQLSDVYVPQCAHDGKWKPVQCNGPAEQVFELYELWTKQNKNITLSETFNIIQRYKRTSAQSFPTFVNELYNNGHQKVFPIFSSYNTFNNVPAELLSGDLTSPSDNILLNPFVFWRLLNGSLTFYPGPYTAFSQPLSHFELRNCWCVDLEGQKLEQKEVSKNEVPQCPTSCELAKLRAMKFIKEAEDLSAISNISHFPWGLSFLIANGIELTERELLHPEGFFRSGEPFFERFRDRGDYAVHLAAQSTLRFHWQQRSSLERSSGEVSRVAYRPYVPQCDGLGHWEPVQYYGSTGHNWCVDADGNYIAGSLEGRTSRPRQCQTRCQQDQTNMVVSSWLPQTWSPQSGPVDMVVPGCMENGQFSALQTSESQFWCVAPSSGQVIQHGKTDIPSNNECPGYCSVLKSEVQGRNVGFPFVPECGENGDFSSTQCDQDGTMCFCVFPDGEEAFGTRQNVSEMGKPPTCKSPICPLAFSAQDIRHGAVFCENILEAGITFQKCQLVCRKGYQNVLLQDTFTCNTDTRLWGVQVPHPGSCQKIQSFQSIETQAQFQLLLPVGKKCMAEYSGLLQAFRTFILDDLRARGLCQIQVNYFGSRGAGAVSVCDESTVFVECLAVDRLGVNVTWRTQLEDFPESFLPSLHDIEDALIGDNLVGRFASVISSGNYSLTLDSKEFVADRTVLFPHMEKLGSFPQTSLGCAQGFLKSLNSKTGQFNGCVICPAGSFAQNEVCKLCPLGFYQVEPGTASCTKCPLGTTTVNGGAYNRSHCVTSCQRNSIGLLCDANGQYQPSQKDVATNRYFCVDVFGKRLIWSEADTELTDAQCLLLRKFELVPEDKILFIGEDSGVTQPKANGQIKSLLDCITDCGTEESCDYISVSTNGSGLICEQYSANESNIVCTDVQQKESVLGNTDSVKIENPKCQMKIRQRNTGSHTVYGKKGYTFLRSGQALFERTDFGNIISGAYKTLVFSADGASLSEAHLFCHQVCRKDPCCDGFILSQIILNKGTILCGLLSSPDVLLCNVNDWSGTSLLGGEGVCKGVRSNKEQKMFSFFLGGQEFTGSYSMLSESIGKVEYTTELTAEVKEEIQQLFVTFQRVFLKRDGSGNGLSDCSAGSVQELNNSSISDSVLDLFLPVESNTVTTDPHLIISSQQYGVSRLRYSSDQALRWCLTRCKEEGSWCHLTDLQETTEEFFTCTLYPDAWKCSNSPSLTPDDCKITLHNKPQRLYLKKDMLGNTVKNFYSVLPFRQITDVSVRRKIDMTGKSISNGFFECELHCDADPCCKGFGYLQTTHGPGTETRCLLLSSMGIQSCMDTPGNQWRVLNCSSSIEGRGTHPFGWFQKPDNQRSPPSSLCPPVDVLKIKQEDLGDWLLLDKSSAVIDPSLSAYDMVQISRESPDNLQAAQNYCLAVCARAPSCVTATVALQEAAVRCLFYPDNQNCFYGLRNHQCQLLVKEPATFIFRRKVRPPPSTSVAIPQGTLLGKSEAVVIGSNIKNVVQFLGIPYAAPPVGVYRFSPPQPVNWTGEWNATYSRASCLQPGDGKAQYSSVGEDCLYLNVFVPQHAGTNAAVLLYFHNSPSDYSEKGQTFIDGSYLAAIGNIVVVTAGYRVGVFGFLSNTGETAPSGNWGLLDQVAALKWVQENIAYFGGDPTLISIAADRAGADISSIHTIVPEGKLFRRALLMGGSAFSPMMVTSEKRAKEQVEFLAAEVECSSSNKDLLTCLRGVDAGALNAAQTKLLAQRGPFQTWGPIVDKLYVKETPSRMLRQKKFQKIDLLTGSSELDGLISRAKAIKRFEETQGRVDKTAFYQALQNSLGGVEANSLLQEAAVWFYSLEHSSDDYTGFSKALEKATRDHFIACPVIKMAKHWAENSKGNIYLYHVPDTLSQSSSGLDLPEDVIRAFGLPFHTNYKNQFSSEEQILSLKIMQYVSNFVRTGNPNFPYTFSRRISKELPVWPMYLAHSNGTNYKEFSSSLTNNQGLKNSECSFWNDYIPTLKVSTGLKSDFLPTEKTPESKLLPSLTPASPEQDKEGYNRRK</sequence>
<dbReference type="SMART" id="SM01411">
    <property type="entry name" value="Ephrin_rec_like"/>
    <property type="match status" value="1"/>
</dbReference>
<evidence type="ECO:0000256" key="13">
    <source>
        <dbReference type="ARBA" id="ARBA00023180"/>
    </source>
</evidence>
<organism evidence="18">
    <name type="scientific">Xenopus tropicalis</name>
    <name type="common">Western clawed frog</name>
    <name type="synonym">Silurana tropicalis</name>
    <dbReference type="NCBI Taxonomy" id="8364"/>
    <lineage>
        <taxon>Eukaryota</taxon>
        <taxon>Metazoa</taxon>
        <taxon>Chordata</taxon>
        <taxon>Craniata</taxon>
        <taxon>Vertebrata</taxon>
        <taxon>Euteleostomi</taxon>
        <taxon>Amphibia</taxon>
        <taxon>Batrachia</taxon>
        <taxon>Anura</taxon>
        <taxon>Pipoidea</taxon>
        <taxon>Pipidae</taxon>
        <taxon>Xenopodinae</taxon>
        <taxon>Xenopus</taxon>
        <taxon>Silurana</taxon>
    </lineage>
</organism>
<dbReference type="InterPro" id="IPR000716">
    <property type="entry name" value="Thyroglobulin_1"/>
</dbReference>
<evidence type="ECO:0000313" key="18">
    <source>
        <dbReference type="Ensembl" id="ENSXETP00000024028"/>
    </source>
</evidence>
<feature type="domain" description="Thyroglobulin type-1" evidence="17">
    <location>
        <begin position="38"/>
        <end position="99"/>
    </location>
</feature>
<keyword evidence="6" id="KW-0765">Sulfation</keyword>
<feature type="domain" description="Thyroglobulin type-1" evidence="17">
    <location>
        <begin position="1007"/>
        <end position="1071"/>
    </location>
</feature>
<evidence type="ECO:0000256" key="16">
    <source>
        <dbReference type="SAM" id="MobiDB-lite"/>
    </source>
</evidence>
<dbReference type="GO" id="GO:0005576">
    <property type="term" value="C:extracellular region"/>
    <property type="evidence" value="ECO:0007669"/>
    <property type="project" value="UniProtKB-SubCell"/>
</dbReference>
<feature type="domain" description="Thyroglobulin type-1" evidence="17">
    <location>
        <begin position="100"/>
        <end position="167"/>
    </location>
</feature>
<keyword evidence="4" id="KW-0964">Secreted</keyword>
<dbReference type="Pfam" id="PF00135">
    <property type="entry name" value="COesterase"/>
    <property type="match status" value="1"/>
</dbReference>
<feature type="domain" description="Thyroglobulin type-1" evidence="17">
    <location>
        <begin position="727"/>
        <end position="918"/>
    </location>
</feature>
<feature type="disulfide bond" evidence="15">
    <location>
        <begin position="171"/>
        <end position="190"/>
    </location>
</feature>
<evidence type="ECO:0000256" key="9">
    <source>
        <dbReference type="ARBA" id="ARBA00022729"/>
    </source>
</evidence>
<dbReference type="GeneTree" id="ENSGT00940000159300"/>
<feature type="domain" description="Thyroglobulin type-1" evidence="17">
    <location>
        <begin position="305"/>
        <end position="365"/>
    </location>
</feature>
<dbReference type="InterPro" id="IPR011641">
    <property type="entry name" value="Tyr-kin_ephrin_A/B_rcpt-like"/>
</dbReference>
<accession>F6V3Z1</accession>
<dbReference type="FunFam" id="3.40.50.1820:FF:000127">
    <property type="entry name" value="Thyroglobulin"/>
    <property type="match status" value="1"/>
</dbReference>
<dbReference type="Ensembl" id="ENSXETT00000024028">
    <property type="protein sequence ID" value="ENSXETP00000024028"/>
    <property type="gene ID" value="ENSXETG00000010984"/>
</dbReference>
<evidence type="ECO:0000256" key="1">
    <source>
        <dbReference type="ARBA" id="ARBA00004613"/>
    </source>
</evidence>
<dbReference type="InterPro" id="IPR052001">
    <property type="entry name" value="MHC-II_Gamma/Thyroglobulin"/>
</dbReference>
<feature type="domain" description="Thyroglobulin type-1" evidence="17">
    <location>
        <begin position="605"/>
        <end position="658"/>
    </location>
</feature>
<dbReference type="FunCoup" id="F6V3Z1">
    <property type="interactions" value="266"/>
</dbReference>
<comment type="similarity">
    <text evidence="2">Belongs to the type-B carboxylesterase/lipase family.</text>
</comment>
<dbReference type="Pfam" id="PF07699">
    <property type="entry name" value="Ephrin_rec_like"/>
    <property type="match status" value="1"/>
</dbReference>
<reference evidence="18" key="1">
    <citation type="journal article" date="2010" name="Science">
        <title>The genome of the Western clawed frog Xenopus tropicalis.</title>
        <authorList>
            <person name="Hellsten U."/>
            <person name="Harland R.M."/>
            <person name="Gilchrist M.J."/>
            <person name="Hendrix D."/>
            <person name="Jurka J."/>
            <person name="Kapitonov V."/>
            <person name="Ovcharenko I."/>
            <person name="Putnam N.H."/>
            <person name="Shu S."/>
            <person name="Taher L."/>
            <person name="Blitz I.L."/>
            <person name="Blumberg B."/>
            <person name="Dichmann D.S."/>
            <person name="Dubchak I."/>
            <person name="Amaya E."/>
            <person name="Detter J.C."/>
            <person name="Fletcher R."/>
            <person name="Gerhard D.S."/>
            <person name="Goodstein D."/>
            <person name="Graves T."/>
            <person name="Grigoriev I.V."/>
            <person name="Grimwood J."/>
            <person name="Kawashima T."/>
            <person name="Lindquist E."/>
            <person name="Lucas S.M."/>
            <person name="Mead P.E."/>
            <person name="Mitros T."/>
            <person name="Ogino H."/>
            <person name="Ohta Y."/>
            <person name="Poliakov A.V."/>
            <person name="Pollet N."/>
            <person name="Robert J."/>
            <person name="Salamov A."/>
            <person name="Sater A.K."/>
            <person name="Schmutz J."/>
            <person name="Terry A."/>
            <person name="Vize P.D."/>
            <person name="Warren W.C."/>
            <person name="Wells D."/>
            <person name="Wills A."/>
            <person name="Wilson R.K."/>
            <person name="Zimmerman L.B."/>
            <person name="Zorn A.M."/>
            <person name="Grainger R."/>
            <person name="Grammer T."/>
            <person name="Khokha M.K."/>
            <person name="Richardson P.M."/>
            <person name="Rokhsar D.S."/>
        </authorList>
    </citation>
    <scope>NUCLEOTIDE SEQUENCE [LARGE SCALE GENOMIC DNA]</scope>
    <source>
        <strain evidence="18">Nigerian</strain>
    </source>
</reference>
<dbReference type="Gene3D" id="4.10.800.10">
    <property type="entry name" value="Thyroglobulin type-1"/>
    <property type="match status" value="10"/>
</dbReference>
<feature type="disulfide bond" evidence="15">
    <location>
        <begin position="138"/>
        <end position="145"/>
    </location>
</feature>
<comment type="subcellular location">
    <subcellularLocation>
        <location evidence="1">Secreted</location>
    </subcellularLocation>
</comment>
<dbReference type="SUPFAM" id="SSF57610">
    <property type="entry name" value="Thyroglobulin type-1 domain"/>
    <property type="match status" value="11"/>
</dbReference>
<evidence type="ECO:0000256" key="3">
    <source>
        <dbReference type="ARBA" id="ARBA00017326"/>
    </source>
</evidence>
<name>F6V3Z1_XENTR</name>
<keyword evidence="12 15" id="KW-1015">Disulfide bond</keyword>
<keyword evidence="9" id="KW-0732">Signal</keyword>
<dbReference type="CDD" id="cd00191">
    <property type="entry name" value="TY"/>
    <property type="match status" value="7"/>
</dbReference>
<evidence type="ECO:0000256" key="14">
    <source>
        <dbReference type="ARBA" id="ARBA00046595"/>
    </source>
</evidence>
<feature type="compositionally biased region" description="Basic and acidic residues" evidence="16">
    <location>
        <begin position="2770"/>
        <end position="2780"/>
    </location>
</feature>
<feature type="domain" description="Thyroglobulin type-1" evidence="17">
    <location>
        <begin position="659"/>
        <end position="726"/>
    </location>
</feature>
<dbReference type="Gene3D" id="2.10.50.10">
    <property type="entry name" value="Tumor Necrosis Factor Receptor, subunit A, domain 2"/>
    <property type="match status" value="1"/>
</dbReference>
<evidence type="ECO:0000256" key="2">
    <source>
        <dbReference type="ARBA" id="ARBA00005964"/>
    </source>
</evidence>
<dbReference type="InParanoid" id="F6V3Z1"/>
<feature type="disulfide bond" evidence="15">
    <location>
        <begin position="345"/>
        <end position="365"/>
    </location>
</feature>
<keyword evidence="8" id="KW-0372">Hormone</keyword>
<dbReference type="PANTHER" id="PTHR14093:SF19">
    <property type="entry name" value="THYROGLOBULIN"/>
    <property type="match status" value="1"/>
</dbReference>
<gene>
    <name evidence="18" type="primary">tg</name>
</gene>
<dbReference type="eggNOG" id="KOG1214">
    <property type="taxonomic scope" value="Eukaryota"/>
</dbReference>
<dbReference type="SUPFAM" id="SSF53474">
    <property type="entry name" value="alpha/beta-Hydrolases"/>
    <property type="match status" value="1"/>
</dbReference>
<dbReference type="GO" id="GO:0005179">
    <property type="term" value="F:hormone activity"/>
    <property type="evidence" value="ECO:0007669"/>
    <property type="project" value="UniProtKB-KW"/>
</dbReference>
<dbReference type="ESTHER" id="xentr-f6v3z1">
    <property type="family name" value="Thyroglobulin"/>
</dbReference>
<dbReference type="FunFam" id="4.10.800.10:FF:000016">
    <property type="entry name" value="Thyroglobulin"/>
    <property type="match status" value="1"/>
</dbReference>
<dbReference type="InterPro" id="IPR036857">
    <property type="entry name" value="Thyroglobulin_1_sf"/>
</dbReference>
<feature type="domain" description="Thyroglobulin type-1" evidence="17">
    <location>
        <begin position="168"/>
        <end position="255"/>
    </location>
</feature>
<comment type="caution">
    <text evidence="15">Lacks conserved residue(s) required for the propagation of feature annotation.</text>
</comment>
<protein>
    <recommendedName>
        <fullName evidence="3">Thyroglobulin</fullName>
    </recommendedName>
</protein>
<evidence type="ECO:0000256" key="10">
    <source>
        <dbReference type="ARBA" id="ARBA00022737"/>
    </source>
</evidence>
<dbReference type="PROSITE" id="PS51162">
    <property type="entry name" value="THYROGLOBULIN_1_2"/>
    <property type="match status" value="11"/>
</dbReference>
<dbReference type="Pfam" id="PF00086">
    <property type="entry name" value="Thyroglobulin_1"/>
    <property type="match status" value="9"/>
</dbReference>
<keyword evidence="13" id="KW-0325">Glycoprotein</keyword>
<keyword evidence="7" id="KW-0405">Iodination</keyword>
<feature type="domain" description="Thyroglobulin type-1" evidence="17">
    <location>
        <begin position="1147"/>
        <end position="1214"/>
    </location>
</feature>
<evidence type="ECO:0000259" key="17">
    <source>
        <dbReference type="PROSITE" id="PS51162"/>
    </source>
</evidence>
<dbReference type="SMART" id="SM00211">
    <property type="entry name" value="TY"/>
    <property type="match status" value="10"/>
</dbReference>
<dbReference type="GO" id="GO:0042446">
    <property type="term" value="P:hormone biosynthetic process"/>
    <property type="evidence" value="ECO:0007669"/>
    <property type="project" value="UniProtKB-KW"/>
</dbReference>
<evidence type="ECO:0000256" key="5">
    <source>
        <dbReference type="ARBA" id="ARBA00022534"/>
    </source>
</evidence>
<keyword evidence="5" id="KW-0893">Thyroid hormones biosynthesis</keyword>
<evidence type="ECO:0000256" key="15">
    <source>
        <dbReference type="PROSITE-ProRule" id="PRU00500"/>
    </source>
</evidence>
<feature type="disulfide bond" evidence="15">
    <location>
        <begin position="70"/>
        <end position="77"/>
    </location>
</feature>
<comment type="subunit">
    <text evidence="14">Monomer. Homodimer (via ChEL region); occurs in the endoplasmic reticulum and is required for export to the Golgi apparatus. Homooligomer; disulfide-linked; stored in this form in the thyroid follicle lumen.</text>
</comment>
<feature type="domain" description="Thyroglobulin type-1" evidence="17">
    <location>
        <begin position="1516"/>
        <end position="1570"/>
    </location>
</feature>
<evidence type="ECO:0000256" key="8">
    <source>
        <dbReference type="ARBA" id="ARBA00022702"/>
    </source>
</evidence>
<feature type="disulfide bond" evidence="15">
    <location>
        <begin position="1181"/>
        <end position="1188"/>
    </location>
</feature>
<dbReference type="PROSITE" id="PS00941">
    <property type="entry name" value="CARBOXYLESTERASE_B_2"/>
    <property type="match status" value="1"/>
</dbReference>
<feature type="disulfide bond" evidence="15">
    <location>
        <begin position="638"/>
        <end position="658"/>
    </location>
</feature>
<evidence type="ECO:0000256" key="11">
    <source>
        <dbReference type="ARBA" id="ARBA00022920"/>
    </source>
</evidence>
<feature type="region of interest" description="Disordered" evidence="16">
    <location>
        <begin position="2751"/>
        <end position="2780"/>
    </location>
</feature>
<evidence type="ECO:0000256" key="12">
    <source>
        <dbReference type="ARBA" id="ARBA00023157"/>
    </source>
</evidence>
<dbReference type="Xenbase" id="XB-GENE-6073495">
    <property type="gene designation" value="tg"/>
</dbReference>
<reference evidence="18" key="2">
    <citation type="submission" date="2011-06" db="UniProtKB">
        <authorList>
            <consortium name="Ensembl"/>
        </authorList>
    </citation>
    <scope>IDENTIFICATION</scope>
</reference>
<dbReference type="InterPro" id="IPR019819">
    <property type="entry name" value="Carboxylesterase_B_CS"/>
</dbReference>
<dbReference type="InterPro" id="IPR002018">
    <property type="entry name" value="CarbesteraseB"/>
</dbReference>
<evidence type="ECO:0000256" key="6">
    <source>
        <dbReference type="ARBA" id="ARBA00022641"/>
    </source>
</evidence>
<evidence type="ECO:0000256" key="7">
    <source>
        <dbReference type="ARBA" id="ARBA00022653"/>
    </source>
</evidence>
<feature type="domain" description="Thyroglobulin type-1" evidence="17">
    <location>
        <begin position="1072"/>
        <end position="1146"/>
    </location>
</feature>
<dbReference type="InterPro" id="IPR029058">
    <property type="entry name" value="AB_hydrolase_fold"/>
</dbReference>
<evidence type="ECO:0000256" key="4">
    <source>
        <dbReference type="ARBA" id="ARBA00022525"/>
    </source>
</evidence>
<feature type="disulfide bond" evidence="15">
    <location>
        <begin position="79"/>
        <end position="99"/>
    </location>
</feature>
<dbReference type="PANTHER" id="PTHR14093">
    <property type="entry name" value="HLA CLASS II GAMMA CHAIN"/>
    <property type="match status" value="1"/>
</dbReference>
<dbReference type="HOGENOM" id="CLU_000943_0_0_1"/>
<feature type="disulfide bond" evidence="15">
    <location>
        <begin position="147"/>
        <end position="167"/>
    </location>
</feature>